<dbReference type="PROSITE" id="PS50931">
    <property type="entry name" value="HTH_LYSR"/>
    <property type="match status" value="1"/>
</dbReference>
<sequence>MHHFSKLRIRHLQAVVQLHETRNVHRAAEQLFLTQSAVSKLLIEAERILESRLFIRSKSGMQATEAGAAVAVRSKALLAQLNAMQTDVAAIEQGALGRIRLGTTTFSQHRVLLEALTRIREQYARLSVSIQTGSHDLALAALQQGRLDCVITRLSGAAVQGDYAWDILYGEPIRIVCSKNHPLAKVKRVRPAALAQAQWVLPPVEAPLRAIMDRYFVEHRLRPPKTNIETLSILHIELLLTRNLLLSPLPGTMAEYLQRSGRVGILDMDPLWFMPPVGLVYRHSDQNSSALLLFRELLGDASKGMELVGAASPGDAALPPAGNMRAAGGGVSAARARRTPARAAAASAKRKTSREPGAG</sequence>
<dbReference type="InterPro" id="IPR036388">
    <property type="entry name" value="WH-like_DNA-bd_sf"/>
</dbReference>
<dbReference type="SUPFAM" id="SSF53850">
    <property type="entry name" value="Periplasmic binding protein-like II"/>
    <property type="match status" value="1"/>
</dbReference>
<evidence type="ECO:0000256" key="4">
    <source>
        <dbReference type="ARBA" id="ARBA00023163"/>
    </source>
</evidence>
<comment type="similarity">
    <text evidence="1">Belongs to the LysR transcriptional regulatory family.</text>
</comment>
<dbReference type="GO" id="GO:0005829">
    <property type="term" value="C:cytosol"/>
    <property type="evidence" value="ECO:0007669"/>
    <property type="project" value="TreeGrafter"/>
</dbReference>
<dbReference type="Pfam" id="PF00126">
    <property type="entry name" value="HTH_1"/>
    <property type="match status" value="1"/>
</dbReference>
<feature type="domain" description="HTH lysR-type" evidence="6">
    <location>
        <begin position="7"/>
        <end position="64"/>
    </location>
</feature>
<dbReference type="SUPFAM" id="SSF46785">
    <property type="entry name" value="Winged helix' DNA-binding domain"/>
    <property type="match status" value="1"/>
</dbReference>
<keyword evidence="8" id="KW-1185">Reference proteome</keyword>
<feature type="region of interest" description="Disordered" evidence="5">
    <location>
        <begin position="317"/>
        <end position="359"/>
    </location>
</feature>
<reference evidence="8" key="1">
    <citation type="submission" date="2017-06" db="EMBL/GenBank/DDBJ databases">
        <title>Herbaspirillum phytohormonus sp. nov., isolated from the root nodule of Robinia pseudoacacia in lead-zinc mine.</title>
        <authorList>
            <person name="Fan M."/>
            <person name="Lin Y."/>
        </authorList>
    </citation>
    <scope>NUCLEOTIDE SEQUENCE [LARGE SCALE GENOMIC DNA]</scope>
    <source>
        <strain evidence="8">SC-089</strain>
    </source>
</reference>
<dbReference type="PANTHER" id="PTHR30419:SF8">
    <property type="entry name" value="NITROGEN ASSIMILATION TRANSCRIPTIONAL ACTIVATOR-RELATED"/>
    <property type="match status" value="1"/>
</dbReference>
<dbReference type="EMBL" id="NJIH01000019">
    <property type="protein sequence ID" value="OWT53778.1"/>
    <property type="molecule type" value="Genomic_DNA"/>
</dbReference>
<comment type="caution">
    <text evidence="7">The sequence shown here is derived from an EMBL/GenBank/DDBJ whole genome shotgun (WGS) entry which is preliminary data.</text>
</comment>
<keyword evidence="4" id="KW-0804">Transcription</keyword>
<dbReference type="GO" id="GO:0003677">
    <property type="term" value="F:DNA binding"/>
    <property type="evidence" value="ECO:0007669"/>
    <property type="project" value="UniProtKB-KW"/>
</dbReference>
<evidence type="ECO:0000313" key="8">
    <source>
        <dbReference type="Proteomes" id="UP000214603"/>
    </source>
</evidence>
<dbReference type="Pfam" id="PF03466">
    <property type="entry name" value="LysR_substrate"/>
    <property type="match status" value="1"/>
</dbReference>
<evidence type="ECO:0000256" key="5">
    <source>
        <dbReference type="SAM" id="MobiDB-lite"/>
    </source>
</evidence>
<evidence type="ECO:0000313" key="7">
    <source>
        <dbReference type="EMBL" id="OWT53778.1"/>
    </source>
</evidence>
<dbReference type="Gene3D" id="1.10.10.10">
    <property type="entry name" value="Winged helix-like DNA-binding domain superfamily/Winged helix DNA-binding domain"/>
    <property type="match status" value="1"/>
</dbReference>
<dbReference type="AlphaFoldDB" id="A0A225LX27"/>
<evidence type="ECO:0000259" key="6">
    <source>
        <dbReference type="PROSITE" id="PS50931"/>
    </source>
</evidence>
<evidence type="ECO:0000256" key="3">
    <source>
        <dbReference type="ARBA" id="ARBA00023125"/>
    </source>
</evidence>
<dbReference type="Gene3D" id="3.40.190.10">
    <property type="entry name" value="Periplasmic binding protein-like II"/>
    <property type="match status" value="2"/>
</dbReference>
<dbReference type="PANTHER" id="PTHR30419">
    <property type="entry name" value="HTH-TYPE TRANSCRIPTIONAL REGULATOR YBHD"/>
    <property type="match status" value="1"/>
</dbReference>
<dbReference type="InterPro" id="IPR050950">
    <property type="entry name" value="HTH-type_LysR_regulators"/>
</dbReference>
<proteinExistence type="inferred from homology"/>
<accession>A0A225LX27</accession>
<keyword evidence="2" id="KW-0805">Transcription regulation</keyword>
<dbReference type="InterPro" id="IPR000847">
    <property type="entry name" value="LysR_HTH_N"/>
</dbReference>
<dbReference type="Proteomes" id="UP000214603">
    <property type="component" value="Unassembled WGS sequence"/>
</dbReference>
<dbReference type="RefSeq" id="WP_088605958.1">
    <property type="nucleotide sequence ID" value="NZ_NJIH01000019.1"/>
</dbReference>
<dbReference type="GO" id="GO:0003700">
    <property type="term" value="F:DNA-binding transcription factor activity"/>
    <property type="evidence" value="ECO:0007669"/>
    <property type="project" value="InterPro"/>
</dbReference>
<keyword evidence="3" id="KW-0238">DNA-binding</keyword>
<gene>
    <name evidence="7" type="ORF">CEY11_23975</name>
</gene>
<evidence type="ECO:0000256" key="2">
    <source>
        <dbReference type="ARBA" id="ARBA00023015"/>
    </source>
</evidence>
<evidence type="ECO:0000256" key="1">
    <source>
        <dbReference type="ARBA" id="ARBA00009437"/>
    </source>
</evidence>
<dbReference type="InterPro" id="IPR036390">
    <property type="entry name" value="WH_DNA-bd_sf"/>
</dbReference>
<protein>
    <recommendedName>
        <fullName evidence="6">HTH lysR-type domain-containing protein</fullName>
    </recommendedName>
</protein>
<organism evidence="7 8">
    <name type="scientific">Candidimonas nitroreducens</name>
    <dbReference type="NCBI Taxonomy" id="683354"/>
    <lineage>
        <taxon>Bacteria</taxon>
        <taxon>Pseudomonadati</taxon>
        <taxon>Pseudomonadota</taxon>
        <taxon>Betaproteobacteria</taxon>
        <taxon>Burkholderiales</taxon>
        <taxon>Alcaligenaceae</taxon>
        <taxon>Candidimonas</taxon>
    </lineage>
</organism>
<dbReference type="InterPro" id="IPR005119">
    <property type="entry name" value="LysR_subst-bd"/>
</dbReference>
<name>A0A225LX27_9BURK</name>
<dbReference type="OrthoDB" id="5914299at2"/>